<feature type="compositionally biased region" description="Basic and acidic residues" evidence="1">
    <location>
        <begin position="218"/>
        <end position="230"/>
    </location>
</feature>
<dbReference type="EMBL" id="BRPK01000005">
    <property type="protein sequence ID" value="GLB38270.1"/>
    <property type="molecule type" value="Genomic_DNA"/>
</dbReference>
<dbReference type="AlphaFoldDB" id="A0A9P3PLT3"/>
<feature type="region of interest" description="Disordered" evidence="1">
    <location>
        <begin position="739"/>
        <end position="876"/>
    </location>
</feature>
<feature type="compositionally biased region" description="Polar residues" evidence="1">
    <location>
        <begin position="850"/>
        <end position="863"/>
    </location>
</feature>
<feature type="compositionally biased region" description="Basic and acidic residues" evidence="1">
    <location>
        <begin position="752"/>
        <end position="761"/>
    </location>
</feature>
<evidence type="ECO:0000256" key="1">
    <source>
        <dbReference type="SAM" id="MobiDB-lite"/>
    </source>
</evidence>
<evidence type="ECO:0000313" key="2">
    <source>
        <dbReference type="EMBL" id="GLB38270.1"/>
    </source>
</evidence>
<reference evidence="2" key="1">
    <citation type="submission" date="2022-07" db="EMBL/GenBank/DDBJ databases">
        <title>The genome of Lyophyllum shimeji provides insight into the initial evolution of ectomycorrhizal fungal genome.</title>
        <authorList>
            <person name="Kobayashi Y."/>
            <person name="Shibata T."/>
            <person name="Hirakawa H."/>
            <person name="Shigenobu S."/>
            <person name="Nishiyama T."/>
            <person name="Yamada A."/>
            <person name="Hasebe M."/>
            <person name="Kawaguchi M."/>
        </authorList>
    </citation>
    <scope>NUCLEOTIDE SEQUENCE</scope>
    <source>
        <strain evidence="2">AT787</strain>
    </source>
</reference>
<feature type="compositionally biased region" description="Polar residues" evidence="1">
    <location>
        <begin position="520"/>
        <end position="533"/>
    </location>
</feature>
<feature type="region of interest" description="Disordered" evidence="1">
    <location>
        <begin position="469"/>
        <end position="560"/>
    </location>
</feature>
<dbReference type="Proteomes" id="UP001063166">
    <property type="component" value="Unassembled WGS sequence"/>
</dbReference>
<comment type="caution">
    <text evidence="2">The sequence shown here is derived from an EMBL/GenBank/DDBJ whole genome shotgun (WGS) entry which is preliminary data.</text>
</comment>
<sequence length="934" mass="100593">MMQLVLRPSWSFFEGTCGLSPSSSPSPDMQNEVPKKRKASAATIPAKRPLKKKTKADDGARPTYADSADTSTSPPTRELGRTNTMPIVPPSASSVPSSQLNDLHHPRSSFRSLTQDSRKEPPQETPPHRQSARRRIQQNATLGPSITPAEVHRTRSHTNMVTKKRKHPRTPDSEDDRTPPPTVGLAKWLSSGMQKTKDAAPSESGRAKNPASRKKGKRASEKQEKPREVIELFSSSEDEARPRKRMRRTTQGTPKAPPPEAFIIDLCSDNEDGPPLPKPTASRKDPTRTTASKPVARVPTSPSKAVHRPRRSARQNKLFGDDTDEASAANNLPAVEVRIARPVSGTLNTAPEAALPGPPATSHQEPNLEATLDLTPHPPSPPATTAEELAQHVHDGFNIPGLHIEAQQEQDDAGLQNAIQQSLDLADLTREDADAIHVEEDPMLREAVYALLSADGMKSEGVNAGITTAVRDGYTEEPGLAGVEDGDTPGAQLRLHPPSSSSQPISPPKTTDAPFLGKENPNNDSSSTATSSEEPVRVASLEPQGHDTQECATNAVTSESSKVLRASMEALAQSLKGPIPSSDTPTALSHVSKCALPAPDPPCLNPPVFIPGLLTQRLFTQNFLPPKPPVAAVDLNEIQRVSRSPEVQKASDAATACPSPRKEDVEMEVFSQPSAQDVTNRGNGFKHGSPPGVFRKEHEPASEETEAASVQVFTTEALEKDPLLGQALSTSKVMVDIIQQYQQPKAGPQSHDPARSTTHDCDDAEQSPASPQVTSRGHDAETSSFSRRPIQAPVDVEPILQAPTSPTDREESVPRKLSEPEPSSELQPRTAFAPEASGSHPEQGERSKPISFSPQSSVATSDDSPLPCTPPMSVPHDMSHLYIRSLSPDNDDLSPEVYSKILDIPTLPPPETDDDDDDYLLSHCFAYPDLDVAG</sequence>
<feature type="compositionally biased region" description="Polar residues" evidence="1">
    <location>
        <begin position="550"/>
        <end position="560"/>
    </location>
</feature>
<evidence type="ECO:0000313" key="3">
    <source>
        <dbReference type="Proteomes" id="UP001063166"/>
    </source>
</evidence>
<feature type="compositionally biased region" description="Polar residues" evidence="1">
    <location>
        <begin position="19"/>
        <end position="29"/>
    </location>
</feature>
<feature type="compositionally biased region" description="Polar residues" evidence="1">
    <location>
        <begin position="68"/>
        <end position="85"/>
    </location>
</feature>
<feature type="compositionally biased region" description="Basic and acidic residues" evidence="1">
    <location>
        <begin position="807"/>
        <end position="819"/>
    </location>
</feature>
<gene>
    <name evidence="2" type="ORF">LshimejAT787_0501350</name>
</gene>
<name>A0A9P3PLT3_LYOSH</name>
<feature type="compositionally biased region" description="Basic and acidic residues" evidence="1">
    <location>
        <begin position="169"/>
        <end position="178"/>
    </location>
</feature>
<feature type="region of interest" description="Disordered" evidence="1">
    <location>
        <begin position="16"/>
        <end position="336"/>
    </location>
</feature>
<proteinExistence type="predicted"/>
<feature type="region of interest" description="Disordered" evidence="1">
    <location>
        <begin position="348"/>
        <end position="385"/>
    </location>
</feature>
<keyword evidence="3" id="KW-1185">Reference proteome</keyword>
<dbReference type="OrthoDB" id="10660598at2759"/>
<accession>A0A9P3PLT3</accession>
<organism evidence="2 3">
    <name type="scientific">Lyophyllum shimeji</name>
    <name type="common">Hon-shimeji</name>
    <name type="synonym">Tricholoma shimeji</name>
    <dbReference type="NCBI Taxonomy" id="47721"/>
    <lineage>
        <taxon>Eukaryota</taxon>
        <taxon>Fungi</taxon>
        <taxon>Dikarya</taxon>
        <taxon>Basidiomycota</taxon>
        <taxon>Agaricomycotina</taxon>
        <taxon>Agaricomycetes</taxon>
        <taxon>Agaricomycetidae</taxon>
        <taxon>Agaricales</taxon>
        <taxon>Tricholomatineae</taxon>
        <taxon>Lyophyllaceae</taxon>
        <taxon>Lyophyllum</taxon>
    </lineage>
</organism>
<feature type="compositionally biased region" description="Basic residues" evidence="1">
    <location>
        <begin position="305"/>
        <end position="314"/>
    </location>
</feature>
<feature type="region of interest" description="Disordered" evidence="1">
    <location>
        <begin position="642"/>
        <end position="709"/>
    </location>
</feature>
<protein>
    <submittedName>
        <fullName evidence="2">Uncharacterized protein</fullName>
    </submittedName>
</protein>
<feature type="compositionally biased region" description="Polar residues" evidence="1">
    <location>
        <begin position="671"/>
        <end position="682"/>
    </location>
</feature>